<protein>
    <submittedName>
        <fullName evidence="2">Glycerophosphodiester phosphodiesterase</fullName>
    </submittedName>
</protein>
<accession>A0ABS1GGB6</accession>
<keyword evidence="3" id="KW-1185">Reference proteome</keyword>
<dbReference type="SUPFAM" id="SSF51695">
    <property type="entry name" value="PLC-like phosphodiesterases"/>
    <property type="match status" value="1"/>
</dbReference>
<evidence type="ECO:0000313" key="2">
    <source>
        <dbReference type="EMBL" id="MBK3331948.1"/>
    </source>
</evidence>
<reference evidence="2 3" key="1">
    <citation type="journal article" date="2021" name="Syst. Appl. Microbiol.">
        <title>Persephonella atlantica sp. nov.: How to adapt to physico-chemical gradients in high temperature hydrothermal habitats.</title>
        <authorList>
            <person name="Francois D.X."/>
            <person name="Godfroy A."/>
            <person name="Mathien C."/>
            <person name="Aube J."/>
            <person name="Cathalot C."/>
            <person name="Lesongeur F."/>
            <person name="L'Haridon S."/>
            <person name="Philippon X."/>
            <person name="Roussel E.G."/>
        </authorList>
    </citation>
    <scope>NUCLEOTIDE SEQUENCE [LARGE SCALE GENOMIC DNA]</scope>
    <source>
        <strain evidence="2 3">MO1340</strain>
    </source>
</reference>
<dbReference type="Gene3D" id="3.20.20.190">
    <property type="entry name" value="Phosphatidylinositol (PI) phosphodiesterase"/>
    <property type="match status" value="1"/>
</dbReference>
<dbReference type="Proteomes" id="UP000772812">
    <property type="component" value="Unassembled WGS sequence"/>
</dbReference>
<proteinExistence type="predicted"/>
<dbReference type="CDD" id="cd08556">
    <property type="entry name" value="GDPD"/>
    <property type="match status" value="1"/>
</dbReference>
<dbReference type="InterPro" id="IPR030395">
    <property type="entry name" value="GP_PDE_dom"/>
</dbReference>
<feature type="domain" description="GP-PDE" evidence="1">
    <location>
        <begin position="12"/>
        <end position="234"/>
    </location>
</feature>
<dbReference type="Pfam" id="PF03009">
    <property type="entry name" value="GDPD"/>
    <property type="match status" value="1"/>
</dbReference>
<dbReference type="InterPro" id="IPR017946">
    <property type="entry name" value="PLC-like_Pdiesterase_TIM-brl"/>
</dbReference>
<evidence type="ECO:0000259" key="1">
    <source>
        <dbReference type="PROSITE" id="PS51704"/>
    </source>
</evidence>
<dbReference type="RefSeq" id="WP_200673344.1">
    <property type="nucleotide sequence ID" value="NZ_JAACYA010000001.1"/>
</dbReference>
<organism evidence="2 3">
    <name type="scientific">Persephonella atlantica</name>
    <dbReference type="NCBI Taxonomy" id="2699429"/>
    <lineage>
        <taxon>Bacteria</taxon>
        <taxon>Pseudomonadati</taxon>
        <taxon>Aquificota</taxon>
        <taxon>Aquificia</taxon>
        <taxon>Aquificales</taxon>
        <taxon>Hydrogenothermaceae</taxon>
        <taxon>Persephonella</taxon>
    </lineage>
</organism>
<dbReference type="PANTHER" id="PTHR46211:SF14">
    <property type="entry name" value="GLYCEROPHOSPHODIESTER PHOSPHODIESTERASE"/>
    <property type="match status" value="1"/>
</dbReference>
<name>A0ABS1GGB6_9AQUI</name>
<evidence type="ECO:0000313" key="3">
    <source>
        <dbReference type="Proteomes" id="UP000772812"/>
    </source>
</evidence>
<dbReference type="PROSITE" id="PS51704">
    <property type="entry name" value="GP_PDE"/>
    <property type="match status" value="1"/>
</dbReference>
<sequence length="240" mass="27197">MDIIDIISIEPFAVVGHRGAKGRKPENTVSAIEYALKVGADVVEVDVRQTKDGELILLHDRDFKRLTGRAFIPSKLSYRFIKENITIDGEPVATLEDALKTVDGKAGLFIEIKEPETTEKAVETVISHNAEKWVCFISFYEEALIKVKEINPQLKTGLIYMKPPGKIYQAKEIKCELVLPLYRLATEKAVNFAHRLKLKVVSWVINDYETAKLMHSRDVDAVASDYPDLAVKWRERLKGE</sequence>
<dbReference type="PANTHER" id="PTHR46211">
    <property type="entry name" value="GLYCEROPHOSPHORYL DIESTER PHOSPHODIESTERASE"/>
    <property type="match status" value="1"/>
</dbReference>
<gene>
    <name evidence="2" type="ORF">GWK41_02550</name>
</gene>
<comment type="caution">
    <text evidence="2">The sequence shown here is derived from an EMBL/GenBank/DDBJ whole genome shotgun (WGS) entry which is preliminary data.</text>
</comment>
<dbReference type="EMBL" id="JAACYA010000001">
    <property type="protein sequence ID" value="MBK3331948.1"/>
    <property type="molecule type" value="Genomic_DNA"/>
</dbReference>